<name>A0A2N7UBF2_9GAMM</name>
<feature type="region of interest" description="Disordered" evidence="1">
    <location>
        <begin position="31"/>
        <end position="73"/>
    </location>
</feature>
<dbReference type="OrthoDB" id="6169361at2"/>
<feature type="compositionally biased region" description="Polar residues" evidence="1">
    <location>
        <begin position="45"/>
        <end position="73"/>
    </location>
</feature>
<proteinExistence type="predicted"/>
<evidence type="ECO:0000256" key="1">
    <source>
        <dbReference type="SAM" id="MobiDB-lite"/>
    </source>
</evidence>
<dbReference type="EMBL" id="PNRF01000004">
    <property type="protein sequence ID" value="PMR77773.1"/>
    <property type="molecule type" value="Genomic_DNA"/>
</dbReference>
<sequence length="73" mass="8001">MSYRRLTPEEIEDLRAEMRAAGHWMKAEMARRRCERSETEASLPGSGSTESVQSPSPMSNGEASGSAPSDEQV</sequence>
<gene>
    <name evidence="2" type="ORF">C1H69_01455</name>
</gene>
<reference evidence="2 3" key="1">
    <citation type="submission" date="2018-01" db="EMBL/GenBank/DDBJ databases">
        <title>Halomonas endophytica sp. nov., isolated from storage liquid in the stems of Populus euphratica.</title>
        <authorList>
            <person name="Chen C."/>
        </authorList>
    </citation>
    <scope>NUCLEOTIDE SEQUENCE [LARGE SCALE GENOMIC DNA]</scope>
    <source>
        <strain evidence="2 3">MC28</strain>
    </source>
</reference>
<comment type="caution">
    <text evidence="2">The sequence shown here is derived from an EMBL/GenBank/DDBJ whole genome shotgun (WGS) entry which is preliminary data.</text>
</comment>
<dbReference type="AlphaFoldDB" id="A0A2N7UBF2"/>
<protein>
    <submittedName>
        <fullName evidence="2">Uncharacterized protein</fullName>
    </submittedName>
</protein>
<dbReference type="Proteomes" id="UP000235803">
    <property type="component" value="Unassembled WGS sequence"/>
</dbReference>
<evidence type="ECO:0000313" key="3">
    <source>
        <dbReference type="Proteomes" id="UP000235803"/>
    </source>
</evidence>
<organism evidence="2 3">
    <name type="scientific">Billgrantia endophytica</name>
    <dbReference type="NCBI Taxonomy" id="2033802"/>
    <lineage>
        <taxon>Bacteria</taxon>
        <taxon>Pseudomonadati</taxon>
        <taxon>Pseudomonadota</taxon>
        <taxon>Gammaproteobacteria</taxon>
        <taxon>Oceanospirillales</taxon>
        <taxon>Halomonadaceae</taxon>
        <taxon>Billgrantia</taxon>
    </lineage>
</organism>
<keyword evidence="3" id="KW-1185">Reference proteome</keyword>
<evidence type="ECO:0000313" key="2">
    <source>
        <dbReference type="EMBL" id="PMR77773.1"/>
    </source>
</evidence>
<accession>A0A2N7UBF2</accession>